<accession>A0A058ZA49</accession>
<feature type="region of interest" description="Disordered" evidence="3">
    <location>
        <begin position="1"/>
        <end position="25"/>
    </location>
</feature>
<dbReference type="PANTHER" id="PTHR23077">
    <property type="entry name" value="AAA-FAMILY ATPASE"/>
    <property type="match status" value="1"/>
</dbReference>
<dbReference type="InterPro" id="IPR003593">
    <property type="entry name" value="AAA+_ATPase"/>
</dbReference>
<keyword evidence="1" id="KW-0547">Nucleotide-binding</keyword>
<evidence type="ECO:0000256" key="3">
    <source>
        <dbReference type="SAM" id="MobiDB-lite"/>
    </source>
</evidence>
<dbReference type="SMART" id="SM00382">
    <property type="entry name" value="AAA"/>
    <property type="match status" value="2"/>
</dbReference>
<organism evidence="5">
    <name type="scientific">Fonticula alba</name>
    <name type="common">Slime mold</name>
    <dbReference type="NCBI Taxonomy" id="691883"/>
    <lineage>
        <taxon>Eukaryota</taxon>
        <taxon>Rotosphaerida</taxon>
        <taxon>Fonticulaceae</taxon>
        <taxon>Fonticula</taxon>
    </lineage>
</organism>
<evidence type="ECO:0000259" key="4">
    <source>
        <dbReference type="SMART" id="SM00382"/>
    </source>
</evidence>
<dbReference type="Proteomes" id="UP000030693">
    <property type="component" value="Unassembled WGS sequence"/>
</dbReference>
<dbReference type="SUPFAM" id="SSF52540">
    <property type="entry name" value="P-loop containing nucleoside triphosphate hydrolases"/>
    <property type="match status" value="2"/>
</dbReference>
<sequence>MPPIDCPPGGCLPDDGMSPRTASNAAPAGAWAGRLHAATGFDAAWLEQLTQGLSFMLGFDVDAAADAAEARALAARRHLRPAGLLVHGLPGTGKSFLAGHLAATAPGPLDVRIVRPGDLFQKYQSDSEALLRGLFEAGDLARLVVLEELDTVLPRGDPAAATAAASPLAEEDSAGLAGPSPEDQLGRLLRGLLADARGPGCRVAVLGLTSRLGSVAPDVLAPGLLDRQLDLGICQVRAPARRALLEGILRDTPVGRCSADRGRLLDRLADETHGYVAADLAGLARAAVCAAAGRAIASADGHAPGAGPADVCLTWADLEEALRGGAGPASLAAASTASLCVPVRRARTLGFDQLAGLEREATQLRMAAVWPFAAGAAAEHGAAGRFRRLSERLGARPEGGILLHGPSGCGKTALALALAHETALTVLLVDAARLRDKVSGASEGRLAGLFATARAAAPCVLVFDQIELIAGRRRAEDADASGTAHRLTTALLTEMDGVLAAGSAASSRPQIVVVGITGDARQLDEAVIRPGRLGHHILVPAPDRAARAAVIRLCMARTPVESGDDLLVDSLAAATRGWSPADLNNLFNEAALAALRESIDTAAVPVATLWQCVREGGPSLPRDAWPPT</sequence>
<evidence type="ECO:0000256" key="1">
    <source>
        <dbReference type="ARBA" id="ARBA00022741"/>
    </source>
</evidence>
<dbReference type="PANTHER" id="PTHR23077:SF171">
    <property type="entry name" value="NUCLEAR VALOSIN-CONTAINING PROTEIN-LIKE"/>
    <property type="match status" value="1"/>
</dbReference>
<dbReference type="Pfam" id="PF00004">
    <property type="entry name" value="AAA"/>
    <property type="match status" value="2"/>
</dbReference>
<proteinExistence type="predicted"/>
<dbReference type="GeneID" id="20527468"/>
<dbReference type="GO" id="GO:0005524">
    <property type="term" value="F:ATP binding"/>
    <property type="evidence" value="ECO:0007669"/>
    <property type="project" value="UniProtKB-KW"/>
</dbReference>
<keyword evidence="6" id="KW-1185">Reference proteome</keyword>
<dbReference type="InterPro" id="IPR041569">
    <property type="entry name" value="AAA_lid_3"/>
</dbReference>
<feature type="domain" description="AAA+ ATPase" evidence="4">
    <location>
        <begin position="397"/>
        <end position="543"/>
    </location>
</feature>
<dbReference type="eggNOG" id="KOG0730">
    <property type="taxonomic scope" value="Eukaryota"/>
</dbReference>
<dbReference type="Gene3D" id="1.10.8.60">
    <property type="match status" value="2"/>
</dbReference>
<dbReference type="InterPro" id="IPR050168">
    <property type="entry name" value="AAA_ATPase_domain"/>
</dbReference>
<evidence type="ECO:0000256" key="2">
    <source>
        <dbReference type="ARBA" id="ARBA00022840"/>
    </source>
</evidence>
<dbReference type="RefSeq" id="XP_009494923.1">
    <property type="nucleotide sequence ID" value="XM_009496648.1"/>
</dbReference>
<name>A0A058ZA49_FONAL</name>
<feature type="domain" description="AAA+ ATPase" evidence="4">
    <location>
        <begin position="80"/>
        <end position="235"/>
    </location>
</feature>
<dbReference type="GO" id="GO:0016887">
    <property type="term" value="F:ATP hydrolysis activity"/>
    <property type="evidence" value="ECO:0007669"/>
    <property type="project" value="InterPro"/>
</dbReference>
<evidence type="ECO:0000313" key="6">
    <source>
        <dbReference type="Proteomes" id="UP000030693"/>
    </source>
</evidence>
<protein>
    <recommendedName>
        <fullName evidence="4">AAA+ ATPase domain-containing protein</fullName>
    </recommendedName>
</protein>
<dbReference type="OMA" id="PRINHGS"/>
<dbReference type="Gene3D" id="3.40.50.300">
    <property type="entry name" value="P-loop containing nucleotide triphosphate hydrolases"/>
    <property type="match status" value="2"/>
</dbReference>
<dbReference type="AlphaFoldDB" id="A0A058ZA49"/>
<gene>
    <name evidence="5" type="ORF">H696_02743</name>
</gene>
<dbReference type="OrthoDB" id="10251412at2759"/>
<dbReference type="EMBL" id="KB932204">
    <property type="protein sequence ID" value="KCV70407.1"/>
    <property type="molecule type" value="Genomic_DNA"/>
</dbReference>
<dbReference type="STRING" id="691883.A0A058ZA49"/>
<dbReference type="InterPro" id="IPR027417">
    <property type="entry name" value="P-loop_NTPase"/>
</dbReference>
<dbReference type="InterPro" id="IPR003959">
    <property type="entry name" value="ATPase_AAA_core"/>
</dbReference>
<evidence type="ECO:0000313" key="5">
    <source>
        <dbReference type="EMBL" id="KCV70407.1"/>
    </source>
</evidence>
<dbReference type="Pfam" id="PF17862">
    <property type="entry name" value="AAA_lid_3"/>
    <property type="match status" value="1"/>
</dbReference>
<keyword evidence="2" id="KW-0067">ATP-binding</keyword>
<reference evidence="5" key="1">
    <citation type="submission" date="2013-04" db="EMBL/GenBank/DDBJ databases">
        <title>The Genome Sequence of Fonticula alba ATCC 38817.</title>
        <authorList>
            <consortium name="The Broad Institute Genomics Platform"/>
            <person name="Russ C."/>
            <person name="Cuomo C."/>
            <person name="Burger G."/>
            <person name="Gray M.W."/>
            <person name="Holland P.W.H."/>
            <person name="King N."/>
            <person name="Lang F.B.F."/>
            <person name="Roger A.J."/>
            <person name="Ruiz-Trillo I."/>
            <person name="Brown M."/>
            <person name="Walker B."/>
            <person name="Young S."/>
            <person name="Zeng Q."/>
            <person name="Gargeya S."/>
            <person name="Fitzgerald M."/>
            <person name="Haas B."/>
            <person name="Abouelleil A."/>
            <person name="Allen A.W."/>
            <person name="Alvarado L."/>
            <person name="Arachchi H.M."/>
            <person name="Berlin A.M."/>
            <person name="Chapman S.B."/>
            <person name="Gainer-Dewar J."/>
            <person name="Goldberg J."/>
            <person name="Griggs A."/>
            <person name="Gujja S."/>
            <person name="Hansen M."/>
            <person name="Howarth C."/>
            <person name="Imamovic A."/>
            <person name="Ireland A."/>
            <person name="Larimer J."/>
            <person name="McCowan C."/>
            <person name="Murphy C."/>
            <person name="Pearson M."/>
            <person name="Poon T.W."/>
            <person name="Priest M."/>
            <person name="Roberts A."/>
            <person name="Saif S."/>
            <person name="Shea T."/>
            <person name="Sisk P."/>
            <person name="Sykes S."/>
            <person name="Wortman J."/>
            <person name="Nusbaum C."/>
            <person name="Birren B."/>
        </authorList>
    </citation>
    <scope>NUCLEOTIDE SEQUENCE [LARGE SCALE GENOMIC DNA]</scope>
    <source>
        <strain evidence="5">ATCC 38817</strain>
    </source>
</reference>